<dbReference type="EMBL" id="WUBL01000044">
    <property type="protein sequence ID" value="KAF2968901.1"/>
    <property type="molecule type" value="Genomic_DNA"/>
</dbReference>
<comment type="caution">
    <text evidence="2">The sequence shown here is derived from an EMBL/GenBank/DDBJ whole genome shotgun (WGS) entry which is preliminary data.</text>
</comment>
<reference evidence="2 3" key="1">
    <citation type="submission" date="2019-12" db="EMBL/GenBank/DDBJ databases">
        <title>Draft genome sequence of the ascomycete Xylaria multiplex DSM 110363.</title>
        <authorList>
            <person name="Buettner E."/>
            <person name="Kellner H."/>
        </authorList>
    </citation>
    <scope>NUCLEOTIDE SEQUENCE [LARGE SCALE GENOMIC DNA]</scope>
    <source>
        <strain evidence="2 3">DSM 110363</strain>
    </source>
</reference>
<accession>A0A7C8IPF8</accession>
<evidence type="ECO:0000313" key="3">
    <source>
        <dbReference type="Proteomes" id="UP000481858"/>
    </source>
</evidence>
<gene>
    <name evidence="2" type="ORF">GQX73_g4678</name>
</gene>
<protein>
    <submittedName>
        <fullName evidence="2">Uncharacterized protein</fullName>
    </submittedName>
</protein>
<feature type="compositionally biased region" description="Polar residues" evidence="1">
    <location>
        <begin position="199"/>
        <end position="208"/>
    </location>
</feature>
<proteinExistence type="predicted"/>
<dbReference type="Proteomes" id="UP000481858">
    <property type="component" value="Unassembled WGS sequence"/>
</dbReference>
<evidence type="ECO:0000256" key="1">
    <source>
        <dbReference type="SAM" id="MobiDB-lite"/>
    </source>
</evidence>
<dbReference type="InParanoid" id="A0A7C8IPF8"/>
<sequence>MSSYSLSDLQSAATDVIRILKGLPQFAEQKIAVIGGMALWMYLPRGRSTEDVDFIVTLDGPKSIKPTLLSLKGGPFVEHSQWFYYRSPAGKLIQIDFAPYFPSAAQKIKDIPEGTIPIISPEDLVLSKIFSCGLRGEHSKKQRDAVDAVALLEALTKSVPSLQLSEAKREIAKQGLADVISVTDKNEAWWRSKLGLPKSPSTSPSRVVQSTSSASRGGGSGQRGNSRGSPSQGPSRRYY</sequence>
<evidence type="ECO:0000313" key="2">
    <source>
        <dbReference type="EMBL" id="KAF2968901.1"/>
    </source>
</evidence>
<feature type="compositionally biased region" description="Low complexity" evidence="1">
    <location>
        <begin position="223"/>
        <end position="239"/>
    </location>
</feature>
<dbReference type="OrthoDB" id="5421247at2759"/>
<name>A0A7C8IPF8_9PEZI</name>
<feature type="region of interest" description="Disordered" evidence="1">
    <location>
        <begin position="192"/>
        <end position="239"/>
    </location>
</feature>
<dbReference type="AlphaFoldDB" id="A0A7C8IPF8"/>
<keyword evidence="3" id="KW-1185">Reference proteome</keyword>
<organism evidence="2 3">
    <name type="scientific">Xylaria multiplex</name>
    <dbReference type="NCBI Taxonomy" id="323545"/>
    <lineage>
        <taxon>Eukaryota</taxon>
        <taxon>Fungi</taxon>
        <taxon>Dikarya</taxon>
        <taxon>Ascomycota</taxon>
        <taxon>Pezizomycotina</taxon>
        <taxon>Sordariomycetes</taxon>
        <taxon>Xylariomycetidae</taxon>
        <taxon>Xylariales</taxon>
        <taxon>Xylariaceae</taxon>
        <taxon>Xylaria</taxon>
    </lineage>
</organism>